<dbReference type="Proteomes" id="UP001642501">
    <property type="component" value="Unassembled WGS sequence"/>
</dbReference>
<protein>
    <submittedName>
        <fullName evidence="2">Uncharacterized protein</fullName>
    </submittedName>
</protein>
<evidence type="ECO:0000313" key="2">
    <source>
        <dbReference type="EMBL" id="CAK7273578.1"/>
    </source>
</evidence>
<name>A0ABP0DZ51_9PEZI</name>
<proteinExistence type="predicted"/>
<feature type="region of interest" description="Disordered" evidence="1">
    <location>
        <begin position="432"/>
        <end position="465"/>
    </location>
</feature>
<evidence type="ECO:0000256" key="1">
    <source>
        <dbReference type="SAM" id="MobiDB-lite"/>
    </source>
</evidence>
<comment type="caution">
    <text evidence="2">The sequence shown here is derived from an EMBL/GenBank/DDBJ whole genome shotgun (WGS) entry which is preliminary data.</text>
</comment>
<feature type="compositionally biased region" description="Basic and acidic residues" evidence="1">
    <location>
        <begin position="442"/>
        <end position="453"/>
    </location>
</feature>
<accession>A0ABP0DZ51</accession>
<evidence type="ECO:0000313" key="3">
    <source>
        <dbReference type="Proteomes" id="UP001642501"/>
    </source>
</evidence>
<feature type="region of interest" description="Disordered" evidence="1">
    <location>
        <begin position="66"/>
        <end position="87"/>
    </location>
</feature>
<gene>
    <name evidence="2" type="ORF">SEPCBS57363_005723</name>
</gene>
<keyword evidence="3" id="KW-1185">Reference proteome</keyword>
<organism evidence="2 3">
    <name type="scientific">Sporothrix epigloea</name>
    <dbReference type="NCBI Taxonomy" id="1892477"/>
    <lineage>
        <taxon>Eukaryota</taxon>
        <taxon>Fungi</taxon>
        <taxon>Dikarya</taxon>
        <taxon>Ascomycota</taxon>
        <taxon>Pezizomycotina</taxon>
        <taxon>Sordariomycetes</taxon>
        <taxon>Sordariomycetidae</taxon>
        <taxon>Ophiostomatales</taxon>
        <taxon>Ophiostomataceae</taxon>
        <taxon>Sporothrix</taxon>
    </lineage>
</organism>
<dbReference type="EMBL" id="CAWUOM010000137">
    <property type="protein sequence ID" value="CAK7273578.1"/>
    <property type="molecule type" value="Genomic_DNA"/>
</dbReference>
<sequence>MGKVIILAGAPAAASLDFSAMPSRPGIETLPIWKGRGECGINDSDNASTFDHPQWRVVSRAVEDRESQIPPQESWTAEGLEVSQPPTVDSSRHLYGDTEFATLTQASTAVLTTMQQTTFDAGRWQVGSFGTSTLSFDQASMSFCLPNALPDAAPGMQQPRPASLAATTSQALLEHSLAVHDALPSSMPHMDLPSLQVNGVVEETTLSFSQSESFSFTSTILPLPTAMPQWQPLTHLVDVPSSTYLLSLAPQTVTVNVVAAIVSIGVPRIVESNRNRNNNSRQNRPPASLVELVVGDETRSGFSLTIWIDSGGPQQSGTLTLAAILPTLAPHDIILIRHLALNVFGAKVYGSSLRRDQTKIHVLHRGQLSRPEQKDYGPFGDALFSTAHLAAAAHLGAQTVSSSLPTGWQLLEKTARVRDWALQCVLAHPIGGRKSGTGPNDAEGKKLEERDKMAPTWMLPPADTQ</sequence>
<reference evidence="2 3" key="1">
    <citation type="submission" date="2024-01" db="EMBL/GenBank/DDBJ databases">
        <authorList>
            <person name="Allen C."/>
            <person name="Tagirdzhanova G."/>
        </authorList>
    </citation>
    <scope>NUCLEOTIDE SEQUENCE [LARGE SCALE GENOMIC DNA]</scope>
    <source>
        <strain evidence="2 3">CBS 573.63</strain>
    </source>
</reference>